<dbReference type="InterPro" id="IPR003439">
    <property type="entry name" value="ABC_transporter-like_ATP-bd"/>
</dbReference>
<sequence length="296" mass="33620">MTLLTVNALSKKFKANDFYSLQDATFTVNEGDIVGLVGKNGAGKSTLLKLLTKALRPSHGSILFEDKDINVQANVLDDFGIMIEPVFYPHLTVEDNLDFFLNIHDKKEYSQNIESTLKLVDLWEVRKRKPKNFSFGMKQRTALAIALVTEPKFILLDEPFVGLDPVGVNNLIEILKQWSIKNKTSMIISSHQLKELESICNRYIFIDAGHIKKQISNLEQPSQMSIILKSLDDKTSAVLEELVRSYQLHYKNDRLIIPNSLSNQDLNEVLGKLAAQDLIAEIEKQEDELENLFVED</sequence>
<protein>
    <submittedName>
        <fullName evidence="5">ABC transporter ATP-binding protein</fullName>
    </submittedName>
</protein>
<accession>A0ABY4PCU2</accession>
<evidence type="ECO:0000313" key="6">
    <source>
        <dbReference type="Proteomes" id="UP000831947"/>
    </source>
</evidence>
<gene>
    <name evidence="5" type="ORF">MOO47_04740</name>
</gene>
<dbReference type="Proteomes" id="UP000831947">
    <property type="component" value="Chromosome"/>
</dbReference>
<dbReference type="SMART" id="SM00382">
    <property type="entry name" value="AAA"/>
    <property type="match status" value="1"/>
</dbReference>
<evidence type="ECO:0000313" key="5">
    <source>
        <dbReference type="EMBL" id="UQS83097.1"/>
    </source>
</evidence>
<organism evidence="5 6">
    <name type="scientific">Bombilactobacillus thymidiniphilus</name>
    <dbReference type="NCBI Taxonomy" id="2923363"/>
    <lineage>
        <taxon>Bacteria</taxon>
        <taxon>Bacillati</taxon>
        <taxon>Bacillota</taxon>
        <taxon>Bacilli</taxon>
        <taxon>Lactobacillales</taxon>
        <taxon>Lactobacillaceae</taxon>
        <taxon>Bombilactobacillus</taxon>
    </lineage>
</organism>
<dbReference type="Pfam" id="PF00005">
    <property type="entry name" value="ABC_tran"/>
    <property type="match status" value="1"/>
</dbReference>
<keyword evidence="1" id="KW-0813">Transport</keyword>
<evidence type="ECO:0000256" key="1">
    <source>
        <dbReference type="ARBA" id="ARBA00022448"/>
    </source>
</evidence>
<proteinExistence type="predicted"/>
<dbReference type="InterPro" id="IPR051782">
    <property type="entry name" value="ABC_Transporter_VariousFunc"/>
</dbReference>
<dbReference type="InterPro" id="IPR027417">
    <property type="entry name" value="P-loop_NTPase"/>
</dbReference>
<reference evidence="5 6" key="1">
    <citation type="journal article" date="2022" name="Int. J. Syst. Evol. Microbiol.">
        <title>Apilactobacillus apisilvae sp. nov., Nicolia spurrieriana gen. nov. sp. nov., Bombilactobacillus folatiphilus sp. nov. and Bombilactobacillus thymidiniphilus sp. nov., four new lactic acid bacterial isolates from stingless bees Tetragonula carbonaria and Austroplebeia australis.</title>
        <authorList>
            <person name="Oliphant S.A."/>
            <person name="Watson-Haigh N.S."/>
            <person name="Sumby K.M."/>
            <person name="Gardner J."/>
            <person name="Groom S."/>
            <person name="Jiranek V."/>
        </authorList>
    </citation>
    <scope>NUCLEOTIDE SEQUENCE [LARGE SCALE GENOMIC DNA]</scope>
    <source>
        <strain evidence="5 6">SG4_A1</strain>
    </source>
</reference>
<keyword evidence="6" id="KW-1185">Reference proteome</keyword>
<dbReference type="SUPFAM" id="SSF52540">
    <property type="entry name" value="P-loop containing nucleoside triphosphate hydrolases"/>
    <property type="match status" value="1"/>
</dbReference>
<dbReference type="PROSITE" id="PS50893">
    <property type="entry name" value="ABC_TRANSPORTER_2"/>
    <property type="match status" value="1"/>
</dbReference>
<keyword evidence="3 5" id="KW-0067">ATP-binding</keyword>
<dbReference type="InterPro" id="IPR003593">
    <property type="entry name" value="AAA+_ATPase"/>
</dbReference>
<dbReference type="GO" id="GO:0005524">
    <property type="term" value="F:ATP binding"/>
    <property type="evidence" value="ECO:0007669"/>
    <property type="project" value="UniProtKB-KW"/>
</dbReference>
<dbReference type="EMBL" id="CP093365">
    <property type="protein sequence ID" value="UQS83097.1"/>
    <property type="molecule type" value="Genomic_DNA"/>
</dbReference>
<evidence type="ECO:0000256" key="3">
    <source>
        <dbReference type="ARBA" id="ARBA00022840"/>
    </source>
</evidence>
<dbReference type="PANTHER" id="PTHR42939">
    <property type="entry name" value="ABC TRANSPORTER ATP-BINDING PROTEIN ALBC-RELATED"/>
    <property type="match status" value="1"/>
</dbReference>
<evidence type="ECO:0000259" key="4">
    <source>
        <dbReference type="PROSITE" id="PS50893"/>
    </source>
</evidence>
<name>A0ABY4PCU2_9LACO</name>
<keyword evidence="2" id="KW-0547">Nucleotide-binding</keyword>
<feature type="domain" description="ABC transporter" evidence="4">
    <location>
        <begin position="4"/>
        <end position="233"/>
    </location>
</feature>
<evidence type="ECO:0000256" key="2">
    <source>
        <dbReference type="ARBA" id="ARBA00022741"/>
    </source>
</evidence>
<dbReference type="Gene3D" id="3.40.50.300">
    <property type="entry name" value="P-loop containing nucleotide triphosphate hydrolases"/>
    <property type="match status" value="1"/>
</dbReference>
<dbReference type="PANTHER" id="PTHR42939:SF1">
    <property type="entry name" value="ABC TRANSPORTER ATP-BINDING PROTEIN ALBC-RELATED"/>
    <property type="match status" value="1"/>
</dbReference>
<dbReference type="RefSeq" id="WP_249512324.1">
    <property type="nucleotide sequence ID" value="NZ_CP093365.1"/>
</dbReference>